<dbReference type="InterPro" id="IPR041698">
    <property type="entry name" value="Methyltransf_25"/>
</dbReference>
<dbReference type="KEGG" id="rlc:K227x_60850"/>
<gene>
    <name evidence="2" type="ORF">K227x_60850</name>
</gene>
<dbReference type="AlphaFoldDB" id="A0A517NKI5"/>
<proteinExistence type="predicted"/>
<protein>
    <submittedName>
        <fullName evidence="2">Tellurite resistance protein TehB</fullName>
    </submittedName>
</protein>
<dbReference type="Gene3D" id="3.40.50.150">
    <property type="entry name" value="Vaccinia Virus protein VP39"/>
    <property type="match status" value="1"/>
</dbReference>
<dbReference type="SUPFAM" id="SSF53335">
    <property type="entry name" value="S-adenosyl-L-methionine-dependent methyltransferases"/>
    <property type="match status" value="1"/>
</dbReference>
<keyword evidence="3" id="KW-1185">Reference proteome</keyword>
<evidence type="ECO:0000259" key="1">
    <source>
        <dbReference type="Pfam" id="PF13649"/>
    </source>
</evidence>
<dbReference type="InterPro" id="IPR029063">
    <property type="entry name" value="SAM-dependent_MTases_sf"/>
</dbReference>
<evidence type="ECO:0000313" key="2">
    <source>
        <dbReference type="EMBL" id="QDT07657.1"/>
    </source>
</evidence>
<organism evidence="2 3">
    <name type="scientific">Rubripirellula lacrimiformis</name>
    <dbReference type="NCBI Taxonomy" id="1930273"/>
    <lineage>
        <taxon>Bacteria</taxon>
        <taxon>Pseudomonadati</taxon>
        <taxon>Planctomycetota</taxon>
        <taxon>Planctomycetia</taxon>
        <taxon>Pirellulales</taxon>
        <taxon>Pirellulaceae</taxon>
        <taxon>Rubripirellula</taxon>
    </lineage>
</organism>
<dbReference type="Proteomes" id="UP000318538">
    <property type="component" value="Chromosome"/>
</dbReference>
<dbReference type="Gene3D" id="2.20.25.110">
    <property type="entry name" value="S-adenosyl-L-methionine-dependent methyltransferases"/>
    <property type="match status" value="1"/>
</dbReference>
<dbReference type="EMBL" id="CP036525">
    <property type="protein sequence ID" value="QDT07657.1"/>
    <property type="molecule type" value="Genomic_DNA"/>
</dbReference>
<name>A0A517NKI5_9BACT</name>
<feature type="domain" description="Methyltransferase" evidence="1">
    <location>
        <begin position="75"/>
        <end position="166"/>
    </location>
</feature>
<accession>A0A517NKI5</accession>
<evidence type="ECO:0000313" key="3">
    <source>
        <dbReference type="Proteomes" id="UP000318538"/>
    </source>
</evidence>
<dbReference type="CDD" id="cd02440">
    <property type="entry name" value="AdoMet_MTases"/>
    <property type="match status" value="1"/>
</dbReference>
<sequence>MSDLDAFSDTDEAMADDHGAAPSAGGLETIDESIYDHPKYYDLVFGADCAAEIKFITGCAAKHCSGKTQRMFEPACGTGRLLYALAKRDYEVGGLDLNAKAVDFCNARFRKHDRPEPAFVADMSDFRVKRRYDIAFNTINSFRHLGTEKAARQHLECMGQAVRVGGLYLLGVHLTPTDVPPSESESWSARRGHLSINTHMWTNSRDKKTRIEKFGIRFDVHSPSRSFRIADELVLRSYTPKQMDRLIASSECWEVVETYDFAYELNEPIEVDSTTEDVVYVMKRKKNR</sequence>
<dbReference type="Pfam" id="PF13649">
    <property type="entry name" value="Methyltransf_25"/>
    <property type="match status" value="1"/>
</dbReference>
<reference evidence="2 3" key="1">
    <citation type="submission" date="2019-02" db="EMBL/GenBank/DDBJ databases">
        <title>Deep-cultivation of Planctomycetes and their phenomic and genomic characterization uncovers novel biology.</title>
        <authorList>
            <person name="Wiegand S."/>
            <person name="Jogler M."/>
            <person name="Boedeker C."/>
            <person name="Pinto D."/>
            <person name="Vollmers J."/>
            <person name="Rivas-Marin E."/>
            <person name="Kohn T."/>
            <person name="Peeters S.H."/>
            <person name="Heuer A."/>
            <person name="Rast P."/>
            <person name="Oberbeckmann S."/>
            <person name="Bunk B."/>
            <person name="Jeske O."/>
            <person name="Meyerdierks A."/>
            <person name="Storesund J.E."/>
            <person name="Kallscheuer N."/>
            <person name="Luecker S."/>
            <person name="Lage O.M."/>
            <person name="Pohl T."/>
            <person name="Merkel B.J."/>
            <person name="Hornburger P."/>
            <person name="Mueller R.-W."/>
            <person name="Bruemmer F."/>
            <person name="Labrenz M."/>
            <person name="Spormann A.M."/>
            <person name="Op den Camp H."/>
            <person name="Overmann J."/>
            <person name="Amann R."/>
            <person name="Jetten M.S.M."/>
            <person name="Mascher T."/>
            <person name="Medema M.H."/>
            <person name="Devos D.P."/>
            <person name="Kaster A.-K."/>
            <person name="Ovreas L."/>
            <person name="Rohde M."/>
            <person name="Galperin M.Y."/>
            <person name="Jogler C."/>
        </authorList>
    </citation>
    <scope>NUCLEOTIDE SEQUENCE [LARGE SCALE GENOMIC DNA]</scope>
    <source>
        <strain evidence="2 3">K22_7</strain>
    </source>
</reference>